<accession>A0AA37TK87</accession>
<keyword evidence="3" id="KW-1185">Reference proteome</keyword>
<name>A0AA37TK87_9HYPH</name>
<comment type="caution">
    <text evidence="2">The sequence shown here is derived from an EMBL/GenBank/DDBJ whole genome shotgun (WGS) entry which is preliminary data.</text>
</comment>
<feature type="transmembrane region" description="Helical" evidence="1">
    <location>
        <begin position="6"/>
        <end position="24"/>
    </location>
</feature>
<gene>
    <name evidence="2" type="ORF">GCM10007890_56270</name>
</gene>
<dbReference type="Proteomes" id="UP001157440">
    <property type="component" value="Unassembled WGS sequence"/>
</dbReference>
<organism evidence="2 3">
    <name type="scientific">Methylobacterium tardum</name>
    <dbReference type="NCBI Taxonomy" id="374432"/>
    <lineage>
        <taxon>Bacteria</taxon>
        <taxon>Pseudomonadati</taxon>
        <taxon>Pseudomonadota</taxon>
        <taxon>Alphaproteobacteria</taxon>
        <taxon>Hyphomicrobiales</taxon>
        <taxon>Methylobacteriaceae</taxon>
        <taxon>Methylobacterium</taxon>
    </lineage>
</organism>
<keyword evidence="1" id="KW-1133">Transmembrane helix</keyword>
<keyword evidence="1" id="KW-0812">Transmembrane</keyword>
<evidence type="ECO:0000313" key="3">
    <source>
        <dbReference type="Proteomes" id="UP001157440"/>
    </source>
</evidence>
<evidence type="ECO:0000313" key="2">
    <source>
        <dbReference type="EMBL" id="GLS73612.1"/>
    </source>
</evidence>
<dbReference type="AlphaFoldDB" id="A0AA37TK87"/>
<sequence length="45" mass="5039">MTFQVIAQTVAAQAMATLLFALALRRGIQTPKLRPVPARTKRMRD</sequence>
<keyword evidence="1" id="KW-0472">Membrane</keyword>
<dbReference type="EMBL" id="BSPL01000028">
    <property type="protein sequence ID" value="GLS73612.1"/>
    <property type="molecule type" value="Genomic_DNA"/>
</dbReference>
<proteinExistence type="predicted"/>
<protein>
    <submittedName>
        <fullName evidence="2">Uncharacterized protein</fullName>
    </submittedName>
</protein>
<reference evidence="3" key="1">
    <citation type="journal article" date="2019" name="Int. J. Syst. Evol. Microbiol.">
        <title>The Global Catalogue of Microorganisms (GCM) 10K type strain sequencing project: providing services to taxonomists for standard genome sequencing and annotation.</title>
        <authorList>
            <consortium name="The Broad Institute Genomics Platform"/>
            <consortium name="The Broad Institute Genome Sequencing Center for Infectious Disease"/>
            <person name="Wu L."/>
            <person name="Ma J."/>
        </authorList>
    </citation>
    <scope>NUCLEOTIDE SEQUENCE [LARGE SCALE GENOMIC DNA]</scope>
    <source>
        <strain evidence="3">NBRC 103632</strain>
    </source>
</reference>
<evidence type="ECO:0000256" key="1">
    <source>
        <dbReference type="SAM" id="Phobius"/>
    </source>
</evidence>